<organism evidence="6 7">
    <name type="scientific">Powellomyces hirtus</name>
    <dbReference type="NCBI Taxonomy" id="109895"/>
    <lineage>
        <taxon>Eukaryota</taxon>
        <taxon>Fungi</taxon>
        <taxon>Fungi incertae sedis</taxon>
        <taxon>Chytridiomycota</taxon>
        <taxon>Chytridiomycota incertae sedis</taxon>
        <taxon>Chytridiomycetes</taxon>
        <taxon>Spizellomycetales</taxon>
        <taxon>Powellomycetaceae</taxon>
        <taxon>Powellomyces</taxon>
    </lineage>
</organism>
<dbReference type="PANTHER" id="PTHR28657:SF5">
    <property type="entry name" value="INDOLEAMINE 2,3-DIOXYGENASE"/>
    <property type="match status" value="1"/>
</dbReference>
<evidence type="ECO:0000256" key="4">
    <source>
        <dbReference type="PIRSR" id="PIRSR600898-1"/>
    </source>
</evidence>
<evidence type="ECO:0000256" key="3">
    <source>
        <dbReference type="ARBA" id="ARBA00023004"/>
    </source>
</evidence>
<evidence type="ECO:0000256" key="1">
    <source>
        <dbReference type="ARBA" id="ARBA00007119"/>
    </source>
</evidence>
<keyword evidence="2 4" id="KW-0479">Metal-binding</keyword>
<keyword evidence="4" id="KW-0349">Heme</keyword>
<dbReference type="SUPFAM" id="SSF140959">
    <property type="entry name" value="Indolic compounds 2,3-dioxygenase-like"/>
    <property type="match status" value="1"/>
</dbReference>
<comment type="caution">
    <text evidence="6">The sequence shown here is derived from an EMBL/GenBank/DDBJ whole genome shotgun (WGS) entry which is preliminary data.</text>
</comment>
<dbReference type="PANTHER" id="PTHR28657">
    <property type="entry name" value="INDOLEAMINE 2,3-DIOXYGENASE"/>
    <property type="match status" value="1"/>
</dbReference>
<dbReference type="GO" id="GO:0019441">
    <property type="term" value="P:L-tryptophan catabolic process to kynurenine"/>
    <property type="evidence" value="ECO:0007669"/>
    <property type="project" value="InterPro"/>
</dbReference>
<evidence type="ECO:0000313" key="6">
    <source>
        <dbReference type="EMBL" id="TPX59337.1"/>
    </source>
</evidence>
<reference evidence="6 7" key="1">
    <citation type="journal article" date="2019" name="Sci. Rep.">
        <title>Comparative genomics of chytrid fungi reveal insights into the obligate biotrophic and pathogenic lifestyle of Synchytrium endobioticum.</title>
        <authorList>
            <person name="van de Vossenberg B.T.L.H."/>
            <person name="Warris S."/>
            <person name="Nguyen H.D.T."/>
            <person name="van Gent-Pelzer M.P.E."/>
            <person name="Joly D.L."/>
            <person name="van de Geest H.C."/>
            <person name="Bonants P.J.M."/>
            <person name="Smith D.S."/>
            <person name="Levesque C.A."/>
            <person name="van der Lee T.A.J."/>
        </authorList>
    </citation>
    <scope>NUCLEOTIDE SEQUENCE [LARGE SCALE GENOMIC DNA]</scope>
    <source>
        <strain evidence="6 7">CBS 809.83</strain>
    </source>
</reference>
<dbReference type="GO" id="GO:0020037">
    <property type="term" value="F:heme binding"/>
    <property type="evidence" value="ECO:0007669"/>
    <property type="project" value="InterPro"/>
</dbReference>
<proteinExistence type="inferred from homology"/>
<evidence type="ECO:0000313" key="7">
    <source>
        <dbReference type="Proteomes" id="UP000318582"/>
    </source>
</evidence>
<evidence type="ECO:0000256" key="2">
    <source>
        <dbReference type="ARBA" id="ARBA00022723"/>
    </source>
</evidence>
<keyword evidence="7" id="KW-1185">Reference proteome</keyword>
<feature type="compositionally biased region" description="Polar residues" evidence="5">
    <location>
        <begin position="481"/>
        <end position="492"/>
    </location>
</feature>
<evidence type="ECO:0008006" key="8">
    <source>
        <dbReference type="Google" id="ProtNLM"/>
    </source>
</evidence>
<gene>
    <name evidence="6" type="ORF">PhCBS80983_g02520</name>
</gene>
<dbReference type="GO" id="GO:0033754">
    <property type="term" value="F:indoleamine 2,3-dioxygenase activity"/>
    <property type="evidence" value="ECO:0007669"/>
    <property type="project" value="TreeGrafter"/>
</dbReference>
<protein>
    <recommendedName>
        <fullName evidence="8">Indoleamine 2,3-dioxygenase</fullName>
    </recommendedName>
</protein>
<evidence type="ECO:0000256" key="5">
    <source>
        <dbReference type="SAM" id="MobiDB-lite"/>
    </source>
</evidence>
<dbReference type="InterPro" id="IPR037217">
    <property type="entry name" value="Trp/Indoleamine_2_3_dOase-like"/>
</dbReference>
<dbReference type="InterPro" id="IPR000898">
    <property type="entry name" value="Indolamine_dOase"/>
</dbReference>
<dbReference type="GO" id="GO:0046872">
    <property type="term" value="F:metal ion binding"/>
    <property type="evidence" value="ECO:0007669"/>
    <property type="project" value="UniProtKB-KW"/>
</dbReference>
<feature type="binding site" description="proximal binding residue" evidence="4">
    <location>
        <position position="454"/>
    </location>
    <ligand>
        <name>heme b</name>
        <dbReference type="ChEBI" id="CHEBI:60344"/>
    </ligand>
    <ligandPart>
        <name>Fe</name>
        <dbReference type="ChEBI" id="CHEBI:18248"/>
    </ligandPart>
</feature>
<dbReference type="Proteomes" id="UP000318582">
    <property type="component" value="Unassembled WGS sequence"/>
</dbReference>
<dbReference type="Gene3D" id="1.20.58.480">
    <property type="match status" value="1"/>
</dbReference>
<name>A0A507E7I5_9FUNG</name>
<dbReference type="EMBL" id="QEAQ01000026">
    <property type="protein sequence ID" value="TPX59337.1"/>
    <property type="molecule type" value="Genomic_DNA"/>
</dbReference>
<dbReference type="STRING" id="109895.A0A507E7I5"/>
<feature type="region of interest" description="Disordered" evidence="5">
    <location>
        <begin position="472"/>
        <end position="498"/>
    </location>
</feature>
<sequence>MTCPISKSNRLPTSPLVRLTLCDGDQPTIPKLEDYDVDPVHGFLPVNPPPLRRLPEPYGPWESMLDDLSALLLAGGLRKVVEKLPLLSTDFLASEREWQRAYLVLSFIGQAYVWGYNQDVAEILPMVIAMPWHSTAQHLGLKPVITYAAVELYNYRLLDPSGPYDLSNFAVMHSFTGNDESWFYLVSIATEAVGAPALSAIVAAMHAIVDEDLPCLNKSLDTIAAAIEGITKVMMRMYERNDPHIFYHRVRPYLAGWEHSSELPHGLFYEGVLAATTYSNKSPAERSPIHGVKGVFSNAFSTYNTVPSVEDIPKSGEAINGTYRKYAGASAGQSSMIHCLDVALGIEHNPTKTARCTSAQVSNDSLTDTCPVVDPTTPPINHIHEMRKYMPGSHRAFIQALERGPSIRQFVHDIVNHPMRDMDNTPGHDPAVVDEVSRLYNRCVEGMRTFRDRHLQIVATYIVLQAKKRKEVGHFDRPPGSASTRVRQSLQARGTGGTDLIPFLKQSRDETSEARVQLEI</sequence>
<accession>A0A507E7I5</accession>
<dbReference type="Pfam" id="PF01231">
    <property type="entry name" value="IDO"/>
    <property type="match status" value="1"/>
</dbReference>
<dbReference type="GO" id="GO:0005737">
    <property type="term" value="C:cytoplasm"/>
    <property type="evidence" value="ECO:0007669"/>
    <property type="project" value="TreeGrafter"/>
</dbReference>
<dbReference type="GO" id="GO:0034354">
    <property type="term" value="P:'de novo' NAD+ biosynthetic process from L-tryptophan"/>
    <property type="evidence" value="ECO:0007669"/>
    <property type="project" value="TreeGrafter"/>
</dbReference>
<dbReference type="AlphaFoldDB" id="A0A507E7I5"/>
<keyword evidence="3 4" id="KW-0408">Iron</keyword>
<comment type="similarity">
    <text evidence="1">Belongs to the indoleamine 2,3-dioxygenase family.</text>
</comment>